<dbReference type="InterPro" id="IPR027417">
    <property type="entry name" value="P-loop_NTPase"/>
</dbReference>
<dbReference type="GO" id="GO:0017116">
    <property type="term" value="F:single-stranded DNA helicase activity"/>
    <property type="evidence" value="ECO:0007669"/>
    <property type="project" value="TreeGrafter"/>
</dbReference>
<dbReference type="PANTHER" id="PTHR11630:SF42">
    <property type="entry name" value="DNA REPLICATION LICENSING FACTOR MCM5"/>
    <property type="match status" value="1"/>
</dbReference>
<protein>
    <submittedName>
        <fullName evidence="4">Uncharacterized protein</fullName>
    </submittedName>
</protein>
<gene>
    <name evidence="4" type="ORF">THAOC_32132</name>
</gene>
<dbReference type="EMBL" id="AGNL01045191">
    <property type="protein sequence ID" value="EJK49029.1"/>
    <property type="molecule type" value="Genomic_DNA"/>
</dbReference>
<feature type="domain" description="MCM5 C-terminal" evidence="3">
    <location>
        <begin position="90"/>
        <end position="148"/>
    </location>
</feature>
<dbReference type="Pfam" id="PF21933">
    <property type="entry name" value="MCM5_C"/>
    <property type="match status" value="1"/>
</dbReference>
<feature type="non-terminal residue" evidence="4">
    <location>
        <position position="280"/>
    </location>
</feature>
<dbReference type="GO" id="GO:0006270">
    <property type="term" value="P:DNA replication initiation"/>
    <property type="evidence" value="ECO:0007669"/>
    <property type="project" value="TreeGrafter"/>
</dbReference>
<dbReference type="GO" id="GO:0003697">
    <property type="term" value="F:single-stranded DNA binding"/>
    <property type="evidence" value="ECO:0007669"/>
    <property type="project" value="TreeGrafter"/>
</dbReference>
<accession>K0R9V3</accession>
<dbReference type="PANTHER" id="PTHR11630">
    <property type="entry name" value="DNA REPLICATION LICENSING FACTOR MCM FAMILY MEMBER"/>
    <property type="match status" value="1"/>
</dbReference>
<dbReference type="Gene3D" id="3.40.50.300">
    <property type="entry name" value="P-loop containing nucleotide triphosphate hydrolases"/>
    <property type="match status" value="1"/>
</dbReference>
<dbReference type="GO" id="GO:0000727">
    <property type="term" value="P:double-strand break repair via break-induced replication"/>
    <property type="evidence" value="ECO:0007669"/>
    <property type="project" value="TreeGrafter"/>
</dbReference>
<feature type="region of interest" description="Disordered" evidence="1">
    <location>
        <begin position="58"/>
        <end position="81"/>
    </location>
</feature>
<sequence>METGGGQAQMAIPITVRQLEALVRVSESLAKMRLDTRVQGQDIAEALRLFRVSTMNANSADPSQAGGGGSDPAPGVSMSASLPSRDELVRAETFLRSRLAIGAVLNRQRVVEEAAAQGYGGMVVARALSIMVSRGEVQERNQSRMIKRRTDSSLVGAGACGWDIVASVHVNEGCEYGQACATWSTKLTERLGDFNWLIFQIPVVWRRLPYKCSRSDYNQIFAFAIPGTAWQQLSRASQPHLKSPEGRKHDQCWPLASGLVDMIIRITHRQWLYGNEKLHY</sequence>
<keyword evidence="5" id="KW-1185">Reference proteome</keyword>
<dbReference type="OrthoDB" id="10036721at2759"/>
<dbReference type="Proteomes" id="UP000266841">
    <property type="component" value="Unassembled WGS sequence"/>
</dbReference>
<dbReference type="InterPro" id="IPR031327">
    <property type="entry name" value="MCM"/>
</dbReference>
<evidence type="ECO:0000259" key="2">
    <source>
        <dbReference type="Pfam" id="PF17855"/>
    </source>
</evidence>
<evidence type="ECO:0000313" key="5">
    <source>
        <dbReference type="Proteomes" id="UP000266841"/>
    </source>
</evidence>
<dbReference type="Pfam" id="PF17855">
    <property type="entry name" value="MCM_lid"/>
    <property type="match status" value="1"/>
</dbReference>
<reference evidence="4 5" key="1">
    <citation type="journal article" date="2012" name="Genome Biol.">
        <title>Genome and low-iron response of an oceanic diatom adapted to chronic iron limitation.</title>
        <authorList>
            <person name="Lommer M."/>
            <person name="Specht M."/>
            <person name="Roy A.S."/>
            <person name="Kraemer L."/>
            <person name="Andreson R."/>
            <person name="Gutowska M.A."/>
            <person name="Wolf J."/>
            <person name="Bergner S.V."/>
            <person name="Schilhabel M.B."/>
            <person name="Klostermeier U.C."/>
            <person name="Beiko R.G."/>
            <person name="Rosenstiel P."/>
            <person name="Hippler M."/>
            <person name="Laroche J."/>
        </authorList>
    </citation>
    <scope>NUCLEOTIDE SEQUENCE [LARGE SCALE GENOMIC DNA]</scope>
    <source>
        <strain evidence="4 5">CCMP1005</strain>
    </source>
</reference>
<dbReference type="AlphaFoldDB" id="K0R9V3"/>
<dbReference type="GO" id="GO:0043138">
    <property type="term" value="F:3'-5' DNA helicase activity"/>
    <property type="evidence" value="ECO:0007669"/>
    <property type="project" value="TreeGrafter"/>
</dbReference>
<dbReference type="GO" id="GO:0042555">
    <property type="term" value="C:MCM complex"/>
    <property type="evidence" value="ECO:0007669"/>
    <property type="project" value="TreeGrafter"/>
</dbReference>
<dbReference type="GO" id="GO:0005634">
    <property type="term" value="C:nucleus"/>
    <property type="evidence" value="ECO:0007669"/>
    <property type="project" value="TreeGrafter"/>
</dbReference>
<proteinExistence type="predicted"/>
<name>K0R9V3_THAOC</name>
<dbReference type="InterPro" id="IPR041562">
    <property type="entry name" value="MCM_lid"/>
</dbReference>
<evidence type="ECO:0000259" key="3">
    <source>
        <dbReference type="Pfam" id="PF21933"/>
    </source>
</evidence>
<feature type="domain" description="MCM AAA-lid" evidence="2">
    <location>
        <begin position="8"/>
        <end position="53"/>
    </location>
</feature>
<dbReference type="eggNOG" id="KOG0481">
    <property type="taxonomic scope" value="Eukaryota"/>
</dbReference>
<evidence type="ECO:0000313" key="4">
    <source>
        <dbReference type="EMBL" id="EJK49029.1"/>
    </source>
</evidence>
<evidence type="ECO:0000256" key="1">
    <source>
        <dbReference type="SAM" id="MobiDB-lite"/>
    </source>
</evidence>
<comment type="caution">
    <text evidence="4">The sequence shown here is derived from an EMBL/GenBank/DDBJ whole genome shotgun (WGS) entry which is preliminary data.</text>
</comment>
<dbReference type="InterPro" id="IPR054125">
    <property type="entry name" value="MCM5_C"/>
</dbReference>
<organism evidence="4 5">
    <name type="scientific">Thalassiosira oceanica</name>
    <name type="common">Marine diatom</name>
    <dbReference type="NCBI Taxonomy" id="159749"/>
    <lineage>
        <taxon>Eukaryota</taxon>
        <taxon>Sar</taxon>
        <taxon>Stramenopiles</taxon>
        <taxon>Ochrophyta</taxon>
        <taxon>Bacillariophyta</taxon>
        <taxon>Coscinodiscophyceae</taxon>
        <taxon>Thalassiosirophycidae</taxon>
        <taxon>Thalassiosirales</taxon>
        <taxon>Thalassiosiraceae</taxon>
        <taxon>Thalassiosira</taxon>
    </lineage>
</organism>
<dbReference type="GO" id="GO:0005524">
    <property type="term" value="F:ATP binding"/>
    <property type="evidence" value="ECO:0007669"/>
    <property type="project" value="InterPro"/>
</dbReference>